<gene>
    <name evidence="1" type="ORF">BDN72DRAFT_857257</name>
</gene>
<sequence length="160" mass="18706">MHERGLLQPYPVRWPRIQFEYDIWTIRLEVSYLDADRCLELDLESEEKLNMEGPTPYPPVEKVTSYERSVEMRPIDEPGFRVVQIGDLGRVWGCFRTRRTRSSECSDRVQQILKVTILQVRMNDEKRGCSGVLVSSVDNLAIWQTGFPESWGAKDVQDQR</sequence>
<reference evidence="1 2" key="1">
    <citation type="journal article" date="2019" name="Nat. Ecol. Evol.">
        <title>Megaphylogeny resolves global patterns of mushroom evolution.</title>
        <authorList>
            <person name="Varga T."/>
            <person name="Krizsan K."/>
            <person name="Foldi C."/>
            <person name="Dima B."/>
            <person name="Sanchez-Garcia M."/>
            <person name="Sanchez-Ramirez S."/>
            <person name="Szollosi G.J."/>
            <person name="Szarkandi J.G."/>
            <person name="Papp V."/>
            <person name="Albert L."/>
            <person name="Andreopoulos W."/>
            <person name="Angelini C."/>
            <person name="Antonin V."/>
            <person name="Barry K.W."/>
            <person name="Bougher N.L."/>
            <person name="Buchanan P."/>
            <person name="Buyck B."/>
            <person name="Bense V."/>
            <person name="Catcheside P."/>
            <person name="Chovatia M."/>
            <person name="Cooper J."/>
            <person name="Damon W."/>
            <person name="Desjardin D."/>
            <person name="Finy P."/>
            <person name="Geml J."/>
            <person name="Haridas S."/>
            <person name="Hughes K."/>
            <person name="Justo A."/>
            <person name="Karasinski D."/>
            <person name="Kautmanova I."/>
            <person name="Kiss B."/>
            <person name="Kocsube S."/>
            <person name="Kotiranta H."/>
            <person name="LaButti K.M."/>
            <person name="Lechner B.E."/>
            <person name="Liimatainen K."/>
            <person name="Lipzen A."/>
            <person name="Lukacs Z."/>
            <person name="Mihaltcheva S."/>
            <person name="Morgado L.N."/>
            <person name="Niskanen T."/>
            <person name="Noordeloos M.E."/>
            <person name="Ohm R.A."/>
            <person name="Ortiz-Santana B."/>
            <person name="Ovrebo C."/>
            <person name="Racz N."/>
            <person name="Riley R."/>
            <person name="Savchenko A."/>
            <person name="Shiryaev A."/>
            <person name="Soop K."/>
            <person name="Spirin V."/>
            <person name="Szebenyi C."/>
            <person name="Tomsovsky M."/>
            <person name="Tulloss R.E."/>
            <person name="Uehling J."/>
            <person name="Grigoriev I.V."/>
            <person name="Vagvolgyi C."/>
            <person name="Papp T."/>
            <person name="Martin F.M."/>
            <person name="Miettinen O."/>
            <person name="Hibbett D.S."/>
            <person name="Nagy L.G."/>
        </authorList>
    </citation>
    <scope>NUCLEOTIDE SEQUENCE [LARGE SCALE GENOMIC DNA]</scope>
    <source>
        <strain evidence="1 2">NL-1719</strain>
    </source>
</reference>
<organism evidence="1 2">
    <name type="scientific">Pluteus cervinus</name>
    <dbReference type="NCBI Taxonomy" id="181527"/>
    <lineage>
        <taxon>Eukaryota</taxon>
        <taxon>Fungi</taxon>
        <taxon>Dikarya</taxon>
        <taxon>Basidiomycota</taxon>
        <taxon>Agaricomycotina</taxon>
        <taxon>Agaricomycetes</taxon>
        <taxon>Agaricomycetidae</taxon>
        <taxon>Agaricales</taxon>
        <taxon>Pluteineae</taxon>
        <taxon>Pluteaceae</taxon>
        <taxon>Pluteus</taxon>
    </lineage>
</organism>
<protein>
    <submittedName>
        <fullName evidence="1">Uncharacterized protein</fullName>
    </submittedName>
</protein>
<proteinExistence type="predicted"/>
<name>A0ACD3AWB5_9AGAR</name>
<dbReference type="EMBL" id="ML208320">
    <property type="protein sequence ID" value="TFK69999.1"/>
    <property type="molecule type" value="Genomic_DNA"/>
</dbReference>
<accession>A0ACD3AWB5</accession>
<keyword evidence="2" id="KW-1185">Reference proteome</keyword>
<evidence type="ECO:0000313" key="1">
    <source>
        <dbReference type="EMBL" id="TFK69999.1"/>
    </source>
</evidence>
<dbReference type="Proteomes" id="UP000308600">
    <property type="component" value="Unassembled WGS sequence"/>
</dbReference>
<evidence type="ECO:0000313" key="2">
    <source>
        <dbReference type="Proteomes" id="UP000308600"/>
    </source>
</evidence>